<dbReference type="EMBL" id="KZ502561">
    <property type="protein sequence ID" value="PKU76063.1"/>
    <property type="molecule type" value="Genomic_DNA"/>
</dbReference>
<dbReference type="AlphaFoldDB" id="A0A2I0WK80"/>
<dbReference type="InterPro" id="IPR008906">
    <property type="entry name" value="HATC_C_dom"/>
</dbReference>
<keyword evidence="1" id="KW-1133">Transmembrane helix</keyword>
<dbReference type="SUPFAM" id="SSF53098">
    <property type="entry name" value="Ribonuclease H-like"/>
    <property type="match status" value="1"/>
</dbReference>
<keyword evidence="1" id="KW-0472">Membrane</keyword>
<proteinExistence type="predicted"/>
<name>A0A2I0WK80_9ASPA</name>
<sequence>MCGDEDGEFDVLKWWGLVGIKTFPIMALVINSILCITAASAMSENNFSDAGNTLTKKRNSRKPAHVNDLLFYQLNNDLRGLLTC</sequence>
<evidence type="ECO:0000256" key="1">
    <source>
        <dbReference type="SAM" id="Phobius"/>
    </source>
</evidence>
<reference evidence="3 4" key="2">
    <citation type="journal article" date="2017" name="Nature">
        <title>The Apostasia genome and the evolution of orchids.</title>
        <authorList>
            <person name="Zhang G.Q."/>
            <person name="Liu K.W."/>
            <person name="Li Z."/>
            <person name="Lohaus R."/>
            <person name="Hsiao Y.Y."/>
            <person name="Niu S.C."/>
            <person name="Wang J.Y."/>
            <person name="Lin Y.C."/>
            <person name="Xu Q."/>
            <person name="Chen L.J."/>
            <person name="Yoshida K."/>
            <person name="Fujiwara S."/>
            <person name="Wang Z.W."/>
            <person name="Zhang Y.Q."/>
            <person name="Mitsuda N."/>
            <person name="Wang M."/>
            <person name="Liu G.H."/>
            <person name="Pecoraro L."/>
            <person name="Huang H.X."/>
            <person name="Xiao X.J."/>
            <person name="Lin M."/>
            <person name="Wu X.Y."/>
            <person name="Wu W.L."/>
            <person name="Chen Y.Y."/>
            <person name="Chang S.B."/>
            <person name="Sakamoto S."/>
            <person name="Ohme-Takagi M."/>
            <person name="Yagi M."/>
            <person name="Zeng S.J."/>
            <person name="Shen C.Y."/>
            <person name="Yeh C.M."/>
            <person name="Luo Y.B."/>
            <person name="Tsai W.C."/>
            <person name="Van de Peer Y."/>
            <person name="Liu Z.J."/>
        </authorList>
    </citation>
    <scope>NUCLEOTIDE SEQUENCE [LARGE SCALE GENOMIC DNA]</scope>
    <source>
        <tissue evidence="3">The whole plant</tissue>
    </source>
</reference>
<gene>
    <name evidence="3" type="ORF">MA16_Dca011431</name>
</gene>
<feature type="domain" description="HAT C-terminal dimerisation" evidence="2">
    <location>
        <begin position="7"/>
        <end position="73"/>
    </location>
</feature>
<keyword evidence="1" id="KW-0812">Transmembrane</keyword>
<dbReference type="Proteomes" id="UP000233837">
    <property type="component" value="Unassembled WGS sequence"/>
</dbReference>
<evidence type="ECO:0000259" key="2">
    <source>
        <dbReference type="Pfam" id="PF05699"/>
    </source>
</evidence>
<evidence type="ECO:0000313" key="4">
    <source>
        <dbReference type="Proteomes" id="UP000233837"/>
    </source>
</evidence>
<dbReference type="GO" id="GO:0046983">
    <property type="term" value="F:protein dimerization activity"/>
    <property type="evidence" value="ECO:0007669"/>
    <property type="project" value="InterPro"/>
</dbReference>
<reference evidence="3 4" key="1">
    <citation type="journal article" date="2016" name="Sci. Rep.">
        <title>The Dendrobium catenatum Lindl. genome sequence provides insights into polysaccharide synthase, floral development and adaptive evolution.</title>
        <authorList>
            <person name="Zhang G.Q."/>
            <person name="Xu Q."/>
            <person name="Bian C."/>
            <person name="Tsai W.C."/>
            <person name="Yeh C.M."/>
            <person name="Liu K.W."/>
            <person name="Yoshida K."/>
            <person name="Zhang L.S."/>
            <person name="Chang S.B."/>
            <person name="Chen F."/>
            <person name="Shi Y."/>
            <person name="Su Y.Y."/>
            <person name="Zhang Y.Q."/>
            <person name="Chen L.J."/>
            <person name="Yin Y."/>
            <person name="Lin M."/>
            <person name="Huang H."/>
            <person name="Deng H."/>
            <person name="Wang Z.W."/>
            <person name="Zhu S.L."/>
            <person name="Zhao X."/>
            <person name="Deng C."/>
            <person name="Niu S.C."/>
            <person name="Huang J."/>
            <person name="Wang M."/>
            <person name="Liu G.H."/>
            <person name="Yang H.J."/>
            <person name="Xiao X.J."/>
            <person name="Hsiao Y.Y."/>
            <person name="Wu W.L."/>
            <person name="Chen Y.Y."/>
            <person name="Mitsuda N."/>
            <person name="Ohme-Takagi M."/>
            <person name="Luo Y.B."/>
            <person name="Van de Peer Y."/>
            <person name="Liu Z.J."/>
        </authorList>
    </citation>
    <scope>NUCLEOTIDE SEQUENCE [LARGE SCALE GENOMIC DNA]</scope>
    <source>
        <tissue evidence="3">The whole plant</tissue>
    </source>
</reference>
<keyword evidence="4" id="KW-1185">Reference proteome</keyword>
<feature type="transmembrane region" description="Helical" evidence="1">
    <location>
        <begin position="14"/>
        <end position="39"/>
    </location>
</feature>
<dbReference type="InterPro" id="IPR012337">
    <property type="entry name" value="RNaseH-like_sf"/>
</dbReference>
<organism evidence="3 4">
    <name type="scientific">Dendrobium catenatum</name>
    <dbReference type="NCBI Taxonomy" id="906689"/>
    <lineage>
        <taxon>Eukaryota</taxon>
        <taxon>Viridiplantae</taxon>
        <taxon>Streptophyta</taxon>
        <taxon>Embryophyta</taxon>
        <taxon>Tracheophyta</taxon>
        <taxon>Spermatophyta</taxon>
        <taxon>Magnoliopsida</taxon>
        <taxon>Liliopsida</taxon>
        <taxon>Asparagales</taxon>
        <taxon>Orchidaceae</taxon>
        <taxon>Epidendroideae</taxon>
        <taxon>Malaxideae</taxon>
        <taxon>Dendrobiinae</taxon>
        <taxon>Dendrobium</taxon>
    </lineage>
</organism>
<protein>
    <recommendedName>
        <fullName evidence="2">HAT C-terminal dimerisation domain-containing protein</fullName>
    </recommendedName>
</protein>
<accession>A0A2I0WK80</accession>
<evidence type="ECO:0000313" key="3">
    <source>
        <dbReference type="EMBL" id="PKU76063.1"/>
    </source>
</evidence>
<dbReference type="Pfam" id="PF05699">
    <property type="entry name" value="Dimer_Tnp_hAT"/>
    <property type="match status" value="1"/>
</dbReference>